<keyword evidence="5" id="KW-0862">Zinc</keyword>
<dbReference type="Proteomes" id="UP000231472">
    <property type="component" value="Unassembled WGS sequence"/>
</dbReference>
<dbReference type="AlphaFoldDB" id="A0A2H0YNZ2"/>
<feature type="region of interest" description="NMP" evidence="5">
    <location>
        <begin position="37"/>
        <end position="66"/>
    </location>
</feature>
<proteinExistence type="inferred from homology"/>
<dbReference type="PANTHER" id="PTHR23359">
    <property type="entry name" value="NUCLEOTIDE KINASE"/>
    <property type="match status" value="1"/>
</dbReference>
<feature type="binding site" evidence="5">
    <location>
        <position position="161"/>
    </location>
    <ligand>
        <name>Zn(2+)</name>
        <dbReference type="ChEBI" id="CHEBI:29105"/>
        <note>structural</note>
    </ligand>
</feature>
<evidence type="ECO:0000256" key="7">
    <source>
        <dbReference type="RuleBase" id="RU003331"/>
    </source>
</evidence>
<evidence type="ECO:0000313" key="9">
    <source>
        <dbReference type="Proteomes" id="UP000231472"/>
    </source>
</evidence>
<dbReference type="Gene3D" id="3.40.50.300">
    <property type="entry name" value="P-loop containing nucleotide triphosphate hydrolases"/>
    <property type="match status" value="1"/>
</dbReference>
<keyword evidence="5" id="KW-0479">Metal-binding</keyword>
<dbReference type="SUPFAM" id="SSF52540">
    <property type="entry name" value="P-loop containing nucleoside triphosphate hydrolases"/>
    <property type="match status" value="1"/>
</dbReference>
<feature type="binding site" evidence="5">
    <location>
        <position position="136"/>
    </location>
    <ligand>
        <name>ATP</name>
        <dbReference type="ChEBI" id="CHEBI:30616"/>
    </ligand>
</feature>
<evidence type="ECO:0000256" key="6">
    <source>
        <dbReference type="RuleBase" id="RU003330"/>
    </source>
</evidence>
<keyword evidence="5" id="KW-0963">Cytoplasm</keyword>
<evidence type="ECO:0000313" key="8">
    <source>
        <dbReference type="EMBL" id="PIS40211.1"/>
    </source>
</evidence>
<comment type="domain">
    <text evidence="5">Consists of three domains, a large central CORE domain and two small peripheral domains, NMPbind and LID, which undergo movements during catalysis. The LID domain closes over the site of phosphoryl transfer upon ATP binding. Assembling and dissambling the active center during each catalytic cycle provides an effective means to prevent ATP hydrolysis. Some bacteria have evolved a zinc-coordinating structure that stabilizes the LID domain.</text>
</comment>
<feature type="binding site" evidence="5">
    <location>
        <position position="142"/>
    </location>
    <ligand>
        <name>Zn(2+)</name>
        <dbReference type="ChEBI" id="CHEBI:29105"/>
        <note>structural</note>
    </ligand>
</feature>
<evidence type="ECO:0000256" key="2">
    <source>
        <dbReference type="ARBA" id="ARBA00022727"/>
    </source>
</evidence>
<keyword evidence="5 7" id="KW-0067">ATP-binding</keyword>
<comment type="pathway">
    <text evidence="5">Purine metabolism; AMP biosynthesis via salvage pathway; AMP from ADP: step 1/1.</text>
</comment>
<feature type="binding site" evidence="5">
    <location>
        <position position="139"/>
    </location>
    <ligand>
        <name>Zn(2+)</name>
        <dbReference type="ChEBI" id="CHEBI:29105"/>
        <note>structural</note>
    </ligand>
</feature>
<dbReference type="GO" id="GO:0008270">
    <property type="term" value="F:zinc ion binding"/>
    <property type="evidence" value="ECO:0007669"/>
    <property type="project" value="UniProtKB-UniRule"/>
</dbReference>
<dbReference type="GO" id="GO:0004017">
    <property type="term" value="F:AMP kinase activity"/>
    <property type="evidence" value="ECO:0007669"/>
    <property type="project" value="UniProtKB-UniRule"/>
</dbReference>
<dbReference type="UniPathway" id="UPA00588">
    <property type="reaction ID" value="UER00649"/>
</dbReference>
<comment type="function">
    <text evidence="5">Catalyzes the reversible transfer of the terminal phosphate group between ATP and AMP. Plays an important role in cellular energy homeostasis and in adenine nucleotide metabolism.</text>
</comment>
<feature type="binding site" evidence="5">
    <location>
        <position position="43"/>
    </location>
    <ligand>
        <name>AMP</name>
        <dbReference type="ChEBI" id="CHEBI:456215"/>
    </ligand>
</feature>
<evidence type="ECO:0000256" key="1">
    <source>
        <dbReference type="ARBA" id="ARBA00022679"/>
    </source>
</evidence>
<feature type="binding site" evidence="5">
    <location>
        <position position="168"/>
    </location>
    <ligand>
        <name>AMP</name>
        <dbReference type="ChEBI" id="CHEBI:456215"/>
    </ligand>
</feature>
<comment type="subcellular location">
    <subcellularLocation>
        <location evidence="5 7">Cytoplasm</location>
    </subcellularLocation>
</comment>
<dbReference type="InterPro" id="IPR000850">
    <property type="entry name" value="Adenylat/UMP-CMP_kin"/>
</dbReference>
<evidence type="ECO:0000256" key="5">
    <source>
        <dbReference type="HAMAP-Rule" id="MF_00235"/>
    </source>
</evidence>
<dbReference type="CDD" id="cd01428">
    <property type="entry name" value="ADK"/>
    <property type="match status" value="1"/>
</dbReference>
<keyword evidence="3 5" id="KW-0547">Nucleotide-binding</keyword>
<organism evidence="8 9">
    <name type="scientific">Candidatus Nealsonbacteria bacterium CG08_land_8_20_14_0_20_36_22</name>
    <dbReference type="NCBI Taxonomy" id="1974704"/>
    <lineage>
        <taxon>Bacteria</taxon>
        <taxon>Candidatus Nealsoniibacteriota</taxon>
    </lineage>
</organism>
<comment type="caution">
    <text evidence="5">Lacks conserved residue(s) required for the propagation of feature annotation.</text>
</comment>
<feature type="binding site" evidence="5">
    <location>
        <begin position="16"/>
        <end position="21"/>
    </location>
    <ligand>
        <name>ATP</name>
        <dbReference type="ChEBI" id="CHEBI:30616"/>
    </ligand>
</feature>
<feature type="binding site" evidence="5">
    <location>
        <position position="207"/>
    </location>
    <ligand>
        <name>ATP</name>
        <dbReference type="ChEBI" id="CHEBI:30616"/>
    </ligand>
</feature>
<dbReference type="Pfam" id="PF00406">
    <property type="entry name" value="ADK"/>
    <property type="match status" value="1"/>
</dbReference>
<dbReference type="PRINTS" id="PR00094">
    <property type="entry name" value="ADENYLTKNASE"/>
</dbReference>
<evidence type="ECO:0000256" key="4">
    <source>
        <dbReference type="ARBA" id="ARBA00022777"/>
    </source>
</evidence>
<feature type="binding site" evidence="5">
    <location>
        <position position="179"/>
    </location>
    <ligand>
        <name>AMP</name>
        <dbReference type="ChEBI" id="CHEBI:456215"/>
    </ligand>
</feature>
<accession>A0A2H0YNZ2</accession>
<comment type="catalytic activity">
    <reaction evidence="5 7">
        <text>AMP + ATP = 2 ADP</text>
        <dbReference type="Rhea" id="RHEA:12973"/>
        <dbReference type="ChEBI" id="CHEBI:30616"/>
        <dbReference type="ChEBI" id="CHEBI:456215"/>
        <dbReference type="ChEBI" id="CHEBI:456216"/>
        <dbReference type="EC" id="2.7.4.3"/>
    </reaction>
</comment>
<comment type="similarity">
    <text evidence="5 6">Belongs to the adenylate kinase family.</text>
</comment>
<evidence type="ECO:0000256" key="3">
    <source>
        <dbReference type="ARBA" id="ARBA00022741"/>
    </source>
</evidence>
<feature type="binding site" evidence="5">
    <location>
        <position position="38"/>
    </location>
    <ligand>
        <name>AMP</name>
        <dbReference type="ChEBI" id="CHEBI:456215"/>
    </ligand>
</feature>
<dbReference type="GO" id="GO:0005524">
    <property type="term" value="F:ATP binding"/>
    <property type="evidence" value="ECO:0007669"/>
    <property type="project" value="UniProtKB-UniRule"/>
</dbReference>
<feature type="binding site" evidence="5">
    <location>
        <position position="158"/>
    </location>
    <ligand>
        <name>Zn(2+)</name>
        <dbReference type="ChEBI" id="CHEBI:29105"/>
        <note>structural</note>
    </ligand>
</feature>
<sequence length="221" mass="25774">MKHSKPLNFTLIGRSGSGKGTQAKLLIERFGNLFYVYTGDLFRDLAKANTDTGKRIKKIIKEGGLPFDELATTLWMYKIAYNVKENQGILFDGSPRRLDEAKVIDEFMEFLERKENTYNILLDISREEAFNRLIKRRICKKCERLIPWVGEFKKLKVCDKCGGELITRPDDSSKAINNRLDFYDKRVTEVVDYYKKQNRLIEINGEQSIEDVFQDILKAIR</sequence>
<keyword evidence="1 5" id="KW-0808">Transferase</keyword>
<dbReference type="GO" id="GO:0044209">
    <property type="term" value="P:AMP salvage"/>
    <property type="evidence" value="ECO:0007669"/>
    <property type="project" value="UniProtKB-UniRule"/>
</dbReference>
<reference evidence="9" key="1">
    <citation type="submission" date="2017-09" db="EMBL/GenBank/DDBJ databases">
        <title>Depth-based differentiation of microbial function through sediment-hosted aquifers and enrichment of novel symbionts in the deep terrestrial subsurface.</title>
        <authorList>
            <person name="Probst A.J."/>
            <person name="Ladd B."/>
            <person name="Jarett J.K."/>
            <person name="Geller-Mcgrath D.E."/>
            <person name="Sieber C.M.K."/>
            <person name="Emerson J.B."/>
            <person name="Anantharaman K."/>
            <person name="Thomas B.C."/>
            <person name="Malmstrom R."/>
            <person name="Stieglmeier M."/>
            <person name="Klingl A."/>
            <person name="Woyke T."/>
            <person name="Ryan C.M."/>
            <person name="Banfield J.F."/>
        </authorList>
    </citation>
    <scope>NUCLEOTIDE SEQUENCE [LARGE SCALE GENOMIC DNA]</scope>
</reference>
<name>A0A2H0YNZ2_9BACT</name>
<dbReference type="GO" id="GO:0005737">
    <property type="term" value="C:cytoplasm"/>
    <property type="evidence" value="ECO:0007669"/>
    <property type="project" value="UniProtKB-SubCell"/>
</dbReference>
<comment type="caution">
    <text evidence="8">The sequence shown here is derived from an EMBL/GenBank/DDBJ whole genome shotgun (WGS) entry which is preliminary data.</text>
</comment>
<dbReference type="EC" id="2.7.4.3" evidence="5 7"/>
<dbReference type="HAMAP" id="MF_00235">
    <property type="entry name" value="Adenylate_kinase_Adk"/>
    <property type="match status" value="1"/>
</dbReference>
<protein>
    <recommendedName>
        <fullName evidence="5 7">Adenylate kinase</fullName>
        <shortName evidence="5">AK</shortName>
        <ecNumber evidence="5 7">2.7.4.3</ecNumber>
    </recommendedName>
    <alternativeName>
        <fullName evidence="5">ATP-AMP transphosphorylase</fullName>
    </alternativeName>
    <alternativeName>
        <fullName evidence="5">ATP:AMP phosphotransferase</fullName>
    </alternativeName>
    <alternativeName>
        <fullName evidence="5">Adenylate monophosphate kinase</fullName>
    </alternativeName>
</protein>
<dbReference type="InterPro" id="IPR027417">
    <property type="entry name" value="P-loop_NTPase"/>
</dbReference>
<keyword evidence="4 5" id="KW-0418">Kinase</keyword>
<gene>
    <name evidence="5" type="primary">adk</name>
    <name evidence="8" type="ORF">COT32_01000</name>
</gene>
<keyword evidence="2 5" id="KW-0545">Nucleotide biosynthesis</keyword>
<dbReference type="EMBL" id="PEYC01000020">
    <property type="protein sequence ID" value="PIS40211.1"/>
    <property type="molecule type" value="Genomic_DNA"/>
</dbReference>
<comment type="subunit">
    <text evidence="5 7">Monomer.</text>
</comment>